<evidence type="ECO:0000313" key="2">
    <source>
        <dbReference type="Proteomes" id="UP001333110"/>
    </source>
</evidence>
<accession>A0AAN7N5C4</accession>
<organism evidence="1 2">
    <name type="scientific">Mycteria americana</name>
    <name type="common">Wood stork</name>
    <dbReference type="NCBI Taxonomy" id="33587"/>
    <lineage>
        <taxon>Eukaryota</taxon>
        <taxon>Metazoa</taxon>
        <taxon>Chordata</taxon>
        <taxon>Craniata</taxon>
        <taxon>Vertebrata</taxon>
        <taxon>Euteleostomi</taxon>
        <taxon>Archelosauria</taxon>
        <taxon>Archosauria</taxon>
        <taxon>Dinosauria</taxon>
        <taxon>Saurischia</taxon>
        <taxon>Theropoda</taxon>
        <taxon>Coelurosauria</taxon>
        <taxon>Aves</taxon>
        <taxon>Neognathae</taxon>
        <taxon>Neoaves</taxon>
        <taxon>Aequornithes</taxon>
        <taxon>Ciconiiformes</taxon>
        <taxon>Ciconiidae</taxon>
        <taxon>Mycteria</taxon>
    </lineage>
</organism>
<evidence type="ECO:0000313" key="1">
    <source>
        <dbReference type="EMBL" id="KAK4822088.1"/>
    </source>
</evidence>
<name>A0AAN7N5C4_MYCAM</name>
<comment type="caution">
    <text evidence="1">The sequence shown here is derived from an EMBL/GenBank/DDBJ whole genome shotgun (WGS) entry which is preliminary data.</text>
</comment>
<sequence length="138" mass="15793">MQSGPFQPFKIPRNLMEFCIITAQFNSNKREISVQPAYWRLRALSWELPSVINGESILDRLGVLVDEKVNMSQQYALTAQKANRILGCIKRRVASRSREVILPLCSALLRPHLEYCVQLLFLSTGRTCWSRSRGGPQK</sequence>
<gene>
    <name evidence="1" type="ORF">QYF61_009725</name>
</gene>
<dbReference type="PANTHER" id="PTHR33332">
    <property type="entry name" value="REVERSE TRANSCRIPTASE DOMAIN-CONTAINING PROTEIN"/>
    <property type="match status" value="1"/>
</dbReference>
<reference evidence="1 2" key="1">
    <citation type="journal article" date="2023" name="J. Hered.">
        <title>Chromosome-level genome of the wood stork (Mycteria americana) provides insight into avian chromosome evolution.</title>
        <authorList>
            <person name="Flamio R. Jr."/>
            <person name="Ramstad K.M."/>
        </authorList>
    </citation>
    <scope>NUCLEOTIDE SEQUENCE [LARGE SCALE GENOMIC DNA]</scope>
    <source>
        <strain evidence="1">JAX WOST 10</strain>
    </source>
</reference>
<keyword evidence="2" id="KW-1185">Reference proteome</keyword>
<protein>
    <submittedName>
        <fullName evidence="1">Uncharacterized protein</fullName>
    </submittedName>
</protein>
<dbReference type="EMBL" id="JAUNZN010000004">
    <property type="protein sequence ID" value="KAK4822088.1"/>
    <property type="molecule type" value="Genomic_DNA"/>
</dbReference>
<proteinExistence type="predicted"/>
<dbReference type="Proteomes" id="UP001333110">
    <property type="component" value="Unassembled WGS sequence"/>
</dbReference>
<dbReference type="AlphaFoldDB" id="A0AAN7N5C4"/>